<dbReference type="AlphaFoldDB" id="C3ZNF5"/>
<organism>
    <name type="scientific">Branchiostoma floridae</name>
    <name type="common">Florida lancelet</name>
    <name type="synonym">Amphioxus</name>
    <dbReference type="NCBI Taxonomy" id="7739"/>
    <lineage>
        <taxon>Eukaryota</taxon>
        <taxon>Metazoa</taxon>
        <taxon>Chordata</taxon>
        <taxon>Cephalochordata</taxon>
        <taxon>Leptocardii</taxon>
        <taxon>Amphioxiformes</taxon>
        <taxon>Branchiostomatidae</taxon>
        <taxon>Branchiostoma</taxon>
    </lineage>
</organism>
<keyword evidence="2" id="KW-0677">Repeat</keyword>
<dbReference type="EMBL" id="GG666651">
    <property type="protein sequence ID" value="EEN45908.1"/>
    <property type="molecule type" value="Genomic_DNA"/>
</dbReference>
<keyword evidence="5" id="KW-0732">Signal</keyword>
<evidence type="ECO:0000256" key="3">
    <source>
        <dbReference type="SAM" id="MobiDB-lite"/>
    </source>
</evidence>
<dbReference type="InParanoid" id="C3ZNF5"/>
<evidence type="ECO:0000256" key="5">
    <source>
        <dbReference type="SAM" id="SignalP"/>
    </source>
</evidence>
<proteinExistence type="predicted"/>
<reference evidence="6" key="1">
    <citation type="journal article" date="2008" name="Nature">
        <title>The amphioxus genome and the evolution of the chordate karyotype.</title>
        <authorList>
            <consortium name="US DOE Joint Genome Institute (JGI-PGF)"/>
            <person name="Putnam N.H."/>
            <person name="Butts T."/>
            <person name="Ferrier D.E.K."/>
            <person name="Furlong R.F."/>
            <person name="Hellsten U."/>
            <person name="Kawashima T."/>
            <person name="Robinson-Rechavi M."/>
            <person name="Shoguchi E."/>
            <person name="Terry A."/>
            <person name="Yu J.-K."/>
            <person name="Benito-Gutierrez E.L."/>
            <person name="Dubchak I."/>
            <person name="Garcia-Fernandez J."/>
            <person name="Gibson-Brown J.J."/>
            <person name="Grigoriev I.V."/>
            <person name="Horton A.C."/>
            <person name="de Jong P.J."/>
            <person name="Jurka J."/>
            <person name="Kapitonov V.V."/>
            <person name="Kohara Y."/>
            <person name="Kuroki Y."/>
            <person name="Lindquist E."/>
            <person name="Lucas S."/>
            <person name="Osoegawa K."/>
            <person name="Pennacchio L.A."/>
            <person name="Salamov A.A."/>
            <person name="Satou Y."/>
            <person name="Sauka-Spengler T."/>
            <person name="Schmutz J."/>
            <person name="Shin-I T."/>
            <person name="Toyoda A."/>
            <person name="Bronner-Fraser M."/>
            <person name="Fujiyama A."/>
            <person name="Holland L.Z."/>
            <person name="Holland P.W.H."/>
            <person name="Satoh N."/>
            <person name="Rokhsar D.S."/>
        </authorList>
    </citation>
    <scope>NUCLEOTIDE SEQUENCE [LARGE SCALE GENOMIC DNA]</scope>
    <source>
        <strain evidence="6">S238N-H82</strain>
        <tissue evidence="6">Testes</tissue>
    </source>
</reference>
<feature type="region of interest" description="Disordered" evidence="3">
    <location>
        <begin position="249"/>
        <end position="293"/>
    </location>
</feature>
<dbReference type="Pfam" id="PF13855">
    <property type="entry name" value="LRR_8"/>
    <property type="match status" value="1"/>
</dbReference>
<keyword evidence="1" id="KW-0433">Leucine-rich repeat</keyword>
<dbReference type="PROSITE" id="PS51257">
    <property type="entry name" value="PROKAR_LIPOPROTEIN"/>
    <property type="match status" value="1"/>
</dbReference>
<sequence length="573" mass="63250">MVTTSRIFVLSIIWLAFGIVIGCPCTELCTASIPGFQTRFLSCTRRGRFEKLCDTENPIRSEYTLIHSKSDKTLKQSSFRFSRPKLSRLFIRKTAIQRIDAGAFSHWPLLRMLSLTCNSQLSYIHRYSFQGLQYLETLDLRRNCLSLIVPGVFESLVKLSQLYLSHNKLMAIPMIAVESPPRSALFIDLSHNRLTFMSSRALDRVRGAFLQLDQNPFNCDEGWDWFSRHMVNSSRILCFKSVTCGPPPDMAPTKESVSSTPDHEVSEMTLPTTATGKKIKQSTYTPDGNTTTINHTHKRVEEFNGMESHAKTAVVGVAVTVVLGALLFAISCAFIKVRLGKKAGLAPAARPATDTVGHSENDCEDHQYEDCSYDSQPHVYDNDEDLQEGVVTDEDDTMNHVYDNWMNDNDHLASKPTDRVVSSPEIPENKTSEVVDQDPASQEGAQDGGFEQEEEHTSEAFADVATGSMDGGSNQQRAEGPPAIPLRMAAMTTDGGIADDVGTENVCTMKGNDTYEAAGTDTSREEPGGVYCTGEALSAHPATFTSSNRVNSANSLYGADVDYSYNITTPYNQ</sequence>
<dbReference type="InterPro" id="IPR001611">
    <property type="entry name" value="Leu-rich_rpt"/>
</dbReference>
<feature type="signal peptide" evidence="5">
    <location>
        <begin position="1"/>
        <end position="22"/>
    </location>
</feature>
<dbReference type="PANTHER" id="PTHR24366">
    <property type="entry name" value="IG(IMMUNOGLOBULIN) AND LRR(LEUCINE RICH REPEAT) DOMAINS"/>
    <property type="match status" value="1"/>
</dbReference>
<keyword evidence="4" id="KW-0812">Transmembrane</keyword>
<dbReference type="PANTHER" id="PTHR24366:SF96">
    <property type="entry name" value="LEUCINE RICH REPEAT CONTAINING 53"/>
    <property type="match status" value="1"/>
</dbReference>
<feature type="compositionally biased region" description="Basic and acidic residues" evidence="3">
    <location>
        <begin position="408"/>
        <end position="418"/>
    </location>
</feature>
<gene>
    <name evidence="6" type="ORF">BRAFLDRAFT_81975</name>
</gene>
<protein>
    <recommendedName>
        <fullName evidence="7">LRRCT domain-containing protein</fullName>
    </recommendedName>
</protein>
<evidence type="ECO:0000256" key="2">
    <source>
        <dbReference type="ARBA" id="ARBA00022737"/>
    </source>
</evidence>
<feature type="region of interest" description="Disordered" evidence="3">
    <location>
        <begin position="346"/>
        <end position="365"/>
    </location>
</feature>
<dbReference type="InterPro" id="IPR003591">
    <property type="entry name" value="Leu-rich_rpt_typical-subtyp"/>
</dbReference>
<dbReference type="eggNOG" id="KOG0619">
    <property type="taxonomic scope" value="Eukaryota"/>
</dbReference>
<dbReference type="SUPFAM" id="SSF52058">
    <property type="entry name" value="L domain-like"/>
    <property type="match status" value="1"/>
</dbReference>
<keyword evidence="4" id="KW-0472">Membrane</keyword>
<feature type="compositionally biased region" description="Polar residues" evidence="3">
    <location>
        <begin position="269"/>
        <end position="293"/>
    </location>
</feature>
<dbReference type="InterPro" id="IPR032675">
    <property type="entry name" value="LRR_dom_sf"/>
</dbReference>
<feature type="chain" id="PRO_5002934829" description="LRRCT domain-containing protein" evidence="5">
    <location>
        <begin position="23"/>
        <end position="573"/>
    </location>
</feature>
<feature type="transmembrane region" description="Helical" evidence="4">
    <location>
        <begin position="313"/>
        <end position="335"/>
    </location>
</feature>
<dbReference type="Gene3D" id="3.80.10.10">
    <property type="entry name" value="Ribonuclease Inhibitor"/>
    <property type="match status" value="1"/>
</dbReference>
<evidence type="ECO:0008006" key="7">
    <source>
        <dbReference type="Google" id="ProtNLM"/>
    </source>
</evidence>
<accession>C3ZNF5</accession>
<keyword evidence="4" id="KW-1133">Transmembrane helix</keyword>
<feature type="region of interest" description="Disordered" evidence="3">
    <location>
        <begin position="400"/>
        <end position="457"/>
    </location>
</feature>
<evidence type="ECO:0000256" key="4">
    <source>
        <dbReference type="SAM" id="Phobius"/>
    </source>
</evidence>
<evidence type="ECO:0000313" key="6">
    <source>
        <dbReference type="EMBL" id="EEN45908.1"/>
    </source>
</evidence>
<dbReference type="SMART" id="SM00369">
    <property type="entry name" value="LRR_TYP"/>
    <property type="match status" value="2"/>
</dbReference>
<evidence type="ECO:0000256" key="1">
    <source>
        <dbReference type="ARBA" id="ARBA00022614"/>
    </source>
</evidence>
<name>C3ZNF5_BRAFL</name>